<organism evidence="2 3">
    <name type="scientific">Deinococcus aquiradiocola</name>
    <dbReference type="NCBI Taxonomy" id="393059"/>
    <lineage>
        <taxon>Bacteria</taxon>
        <taxon>Thermotogati</taxon>
        <taxon>Deinococcota</taxon>
        <taxon>Deinococci</taxon>
        <taxon>Deinococcales</taxon>
        <taxon>Deinococcaceae</taxon>
        <taxon>Deinococcus</taxon>
    </lineage>
</organism>
<sequence length="119" mass="12145">MNRNKLTLMVLAGSAALAFIALPAASAAPLTVTVIPSMPEQGIVTPEYNWYTAENVVNATKKAADAVAAATFVVKVVQVTSRATPYTADIAATITSSSSSSSGGAALKAKRDALAGFDR</sequence>
<accession>A0A917UMN1</accession>
<comment type="caution">
    <text evidence="2">The sequence shown here is derived from an EMBL/GenBank/DDBJ whole genome shotgun (WGS) entry which is preliminary data.</text>
</comment>
<dbReference type="EMBL" id="BMOE01000002">
    <property type="protein sequence ID" value="GGJ68485.1"/>
    <property type="molecule type" value="Genomic_DNA"/>
</dbReference>
<dbReference type="AlphaFoldDB" id="A0A917UMN1"/>
<dbReference type="Proteomes" id="UP000635726">
    <property type="component" value="Unassembled WGS sequence"/>
</dbReference>
<feature type="chain" id="PRO_5037287299" evidence="1">
    <location>
        <begin position="28"/>
        <end position="119"/>
    </location>
</feature>
<keyword evidence="3" id="KW-1185">Reference proteome</keyword>
<keyword evidence="1" id="KW-0732">Signal</keyword>
<protein>
    <submittedName>
        <fullName evidence="2">Uncharacterized protein</fullName>
    </submittedName>
</protein>
<gene>
    <name evidence="2" type="ORF">GCM10008939_11160</name>
</gene>
<evidence type="ECO:0000313" key="3">
    <source>
        <dbReference type="Proteomes" id="UP000635726"/>
    </source>
</evidence>
<reference evidence="2" key="1">
    <citation type="journal article" date="2014" name="Int. J. Syst. Evol. Microbiol.">
        <title>Complete genome sequence of Corynebacterium casei LMG S-19264T (=DSM 44701T), isolated from a smear-ripened cheese.</title>
        <authorList>
            <consortium name="US DOE Joint Genome Institute (JGI-PGF)"/>
            <person name="Walter F."/>
            <person name="Albersmeier A."/>
            <person name="Kalinowski J."/>
            <person name="Ruckert C."/>
        </authorList>
    </citation>
    <scope>NUCLEOTIDE SEQUENCE</scope>
    <source>
        <strain evidence="2">JCM 14371</strain>
    </source>
</reference>
<dbReference type="RefSeq" id="WP_188961265.1">
    <property type="nucleotide sequence ID" value="NZ_BMOE01000002.1"/>
</dbReference>
<evidence type="ECO:0000256" key="1">
    <source>
        <dbReference type="SAM" id="SignalP"/>
    </source>
</evidence>
<feature type="signal peptide" evidence="1">
    <location>
        <begin position="1"/>
        <end position="27"/>
    </location>
</feature>
<proteinExistence type="predicted"/>
<evidence type="ECO:0000313" key="2">
    <source>
        <dbReference type="EMBL" id="GGJ68485.1"/>
    </source>
</evidence>
<reference evidence="2" key="2">
    <citation type="submission" date="2020-09" db="EMBL/GenBank/DDBJ databases">
        <authorList>
            <person name="Sun Q."/>
            <person name="Ohkuma M."/>
        </authorList>
    </citation>
    <scope>NUCLEOTIDE SEQUENCE</scope>
    <source>
        <strain evidence="2">JCM 14371</strain>
    </source>
</reference>
<name>A0A917UMN1_9DEIO</name>